<dbReference type="RefSeq" id="WP_013270868.1">
    <property type="nucleotide sequence ID" value="NC_014376.1"/>
</dbReference>
<feature type="domain" description="Aminoglycoside phosphotransferase" evidence="1">
    <location>
        <begin position="23"/>
        <end position="196"/>
    </location>
</feature>
<keyword evidence="3" id="KW-1185">Reference proteome</keyword>
<dbReference type="Pfam" id="PF01636">
    <property type="entry name" value="APH"/>
    <property type="match status" value="1"/>
</dbReference>
<dbReference type="Proteomes" id="UP000001662">
    <property type="component" value="Chromosome"/>
</dbReference>
<dbReference type="OrthoDB" id="9800774at2"/>
<dbReference type="InterPro" id="IPR011009">
    <property type="entry name" value="Kinase-like_dom_sf"/>
</dbReference>
<organism evidence="2 3">
    <name type="scientific">Lacrimispora saccharolytica (strain ATCC 35040 / DSM 2544 / NRCC 2533 / WM1)</name>
    <name type="common">Clostridium saccharolyticum</name>
    <dbReference type="NCBI Taxonomy" id="610130"/>
    <lineage>
        <taxon>Bacteria</taxon>
        <taxon>Bacillati</taxon>
        <taxon>Bacillota</taxon>
        <taxon>Clostridia</taxon>
        <taxon>Lachnospirales</taxon>
        <taxon>Lachnospiraceae</taxon>
        <taxon>Lacrimispora</taxon>
    </lineage>
</organism>
<dbReference type="Gene3D" id="3.90.1200.10">
    <property type="match status" value="1"/>
</dbReference>
<evidence type="ECO:0000313" key="2">
    <source>
        <dbReference type="EMBL" id="ADL02768.1"/>
    </source>
</evidence>
<dbReference type="KEGG" id="csh:Closa_0125"/>
<dbReference type="InterPro" id="IPR002575">
    <property type="entry name" value="Aminoglycoside_PTrfase"/>
</dbReference>
<evidence type="ECO:0000259" key="1">
    <source>
        <dbReference type="Pfam" id="PF01636"/>
    </source>
</evidence>
<dbReference type="PaxDb" id="610130-Closa_0125"/>
<dbReference type="HOGENOM" id="CLU_083624_1_0_9"/>
<sequence length="249" mass="28268">MAAELIATTATKSVFRDGEKAIKVFNADFPKADVLNEALITARVEEVGGINVPKVLEVGVFEGKWSITFDFIEGKTLQQLMEENPDKLPDYMEHMVDLHLNILSKQCPLLNKLKDKMSRQILDTEELGDITRYDMRTQLDSMPKHTKLCHGDFNPSNIIVKEDGTMYVLDWVHATQGNASADVARTYLLFCLEDQNKADMYMNLFCKKTGTAKKYVQSWLPIVAAAQLSKKRPEEADLLQQWANVCDYQ</sequence>
<dbReference type="GO" id="GO:0016740">
    <property type="term" value="F:transferase activity"/>
    <property type="evidence" value="ECO:0007669"/>
    <property type="project" value="UniProtKB-KW"/>
</dbReference>
<dbReference type="eggNOG" id="COG0510">
    <property type="taxonomic scope" value="Bacteria"/>
</dbReference>
<proteinExistence type="predicted"/>
<dbReference type="STRING" id="610130.Closa_0125"/>
<dbReference type="SUPFAM" id="SSF56112">
    <property type="entry name" value="Protein kinase-like (PK-like)"/>
    <property type="match status" value="1"/>
</dbReference>
<name>D9R0W9_LACSW</name>
<dbReference type="EMBL" id="CP002109">
    <property type="protein sequence ID" value="ADL02768.1"/>
    <property type="molecule type" value="Genomic_DNA"/>
</dbReference>
<dbReference type="AlphaFoldDB" id="D9R0W9"/>
<protein>
    <submittedName>
        <fullName evidence="2">Aminoglycoside phosphotransferase</fullName>
    </submittedName>
</protein>
<reference evidence="2" key="1">
    <citation type="submission" date="2010-07" db="EMBL/GenBank/DDBJ databases">
        <title>Complete sequence of Clostridium saccharolyticum WM1.</title>
        <authorList>
            <consortium name="US DOE Joint Genome Institute"/>
            <person name="Lucas S."/>
            <person name="Copeland A."/>
            <person name="Lapidus A."/>
            <person name="Cheng J.-F."/>
            <person name="Bruce D."/>
            <person name="Goodwin L."/>
            <person name="Pitluck S."/>
            <person name="Chertkov O."/>
            <person name="Detter J.C."/>
            <person name="Han C."/>
            <person name="Tapia R."/>
            <person name="Land M."/>
            <person name="Hauser L."/>
            <person name="Chang Y.-J."/>
            <person name="Jeffries C."/>
            <person name="Kyrpides N."/>
            <person name="Ivanova N."/>
            <person name="Mikhailova N."/>
            <person name="Mouttaki H."/>
            <person name="Lin L."/>
            <person name="Zhou J."/>
            <person name="Hemme C.L."/>
            <person name="Woyke T."/>
        </authorList>
    </citation>
    <scope>NUCLEOTIDE SEQUENCE [LARGE SCALE GENOMIC DNA]</scope>
    <source>
        <strain evidence="2">WM1</strain>
    </source>
</reference>
<evidence type="ECO:0000313" key="3">
    <source>
        <dbReference type="Proteomes" id="UP000001662"/>
    </source>
</evidence>
<gene>
    <name evidence="2" type="ordered locus">Closa_0125</name>
</gene>
<accession>D9R0W9</accession>